<evidence type="ECO:0000313" key="3">
    <source>
        <dbReference type="Proteomes" id="UP000282876"/>
    </source>
</evidence>
<keyword evidence="2" id="KW-0347">Helicase</keyword>
<dbReference type="GO" id="GO:0004386">
    <property type="term" value="F:helicase activity"/>
    <property type="evidence" value="ECO:0007669"/>
    <property type="project" value="UniProtKB-KW"/>
</dbReference>
<accession>A0A437AK83</accession>
<dbReference type="VEuPathDB" id="MicrosporidiaDB:TUBRATIS_19750"/>
<keyword evidence="2" id="KW-0067">ATP-binding</keyword>
<dbReference type="Pfam" id="PF06068">
    <property type="entry name" value="TIP49"/>
    <property type="match status" value="1"/>
</dbReference>
<dbReference type="AlphaFoldDB" id="A0A437AK83"/>
<name>A0A437AK83_9MICR</name>
<sequence length="250" mass="29072">MLIEKKVKKILSMDSIKTIQKLSQANILTKPITIPHSSILKDTKHLKITVSQFNTVEELDNLLRQAVFMRTTEIKDVFEGEIVEVKEDGLVLRGRKGTLFVKTKPKGEVKDVIYIENEISEIIGRVERENDLECKRVCSLPKEVHRKKERFLEVSLNELDESFGEINFKVKNEVNQLVKGKEIIKGNVLILEAHRLKEEFIEFIKFKCENELCPVIFLEGENKLTGYKINQSEESEEKKVKKEKEEKIIF</sequence>
<dbReference type="GO" id="GO:0005524">
    <property type="term" value="F:ATP binding"/>
    <property type="evidence" value="ECO:0007669"/>
    <property type="project" value="InterPro"/>
</dbReference>
<dbReference type="STRING" id="291195.A0A437AK83"/>
<keyword evidence="2" id="KW-0547">Nucleotide-binding</keyword>
<feature type="domain" description="TIP49 P-loop" evidence="1">
    <location>
        <begin position="106"/>
        <end position="221"/>
    </location>
</feature>
<dbReference type="InterPro" id="IPR010339">
    <property type="entry name" value="TIP49_P-loop"/>
</dbReference>
<protein>
    <submittedName>
        <fullName evidence="2">Helicase 1 like protein</fullName>
    </submittedName>
</protein>
<dbReference type="Proteomes" id="UP000282876">
    <property type="component" value="Unassembled WGS sequence"/>
</dbReference>
<gene>
    <name evidence="2" type="ORF">TUBRATIS_19750</name>
</gene>
<keyword evidence="2" id="KW-0378">Hydrolase</keyword>
<keyword evidence="3" id="KW-1185">Reference proteome</keyword>
<dbReference type="OrthoDB" id="10060499at2759"/>
<reference evidence="2 3" key="1">
    <citation type="submission" date="2018-10" db="EMBL/GenBank/DDBJ databases">
        <title>Draft genome sequence of the microsporidian Tubulinosema ratisbonensis.</title>
        <authorList>
            <person name="Polonais V."/>
            <person name="Peyretaillade E."/>
            <person name="Niehus S."/>
            <person name="Wawrzyniak I."/>
            <person name="Franchet A."/>
            <person name="Gaspin C."/>
            <person name="Reichstadt M."/>
            <person name="Belser C."/>
            <person name="Labadie K."/>
            <person name="Delbac F."/>
            <person name="Ferrandon D."/>
        </authorList>
    </citation>
    <scope>NUCLEOTIDE SEQUENCE [LARGE SCALE GENOMIC DNA]</scope>
    <source>
        <strain evidence="2 3">Franzen</strain>
    </source>
</reference>
<evidence type="ECO:0000313" key="2">
    <source>
        <dbReference type="EMBL" id="RVD91560.1"/>
    </source>
</evidence>
<dbReference type="EMBL" id="RCSS01000481">
    <property type="protein sequence ID" value="RVD91560.1"/>
    <property type="molecule type" value="Genomic_DNA"/>
</dbReference>
<comment type="caution">
    <text evidence="2">The sequence shown here is derived from an EMBL/GenBank/DDBJ whole genome shotgun (WGS) entry which is preliminary data.</text>
</comment>
<proteinExistence type="predicted"/>
<evidence type="ECO:0000259" key="1">
    <source>
        <dbReference type="Pfam" id="PF06068"/>
    </source>
</evidence>
<organism evidence="2 3">
    <name type="scientific">Tubulinosema ratisbonensis</name>
    <dbReference type="NCBI Taxonomy" id="291195"/>
    <lineage>
        <taxon>Eukaryota</taxon>
        <taxon>Fungi</taxon>
        <taxon>Fungi incertae sedis</taxon>
        <taxon>Microsporidia</taxon>
        <taxon>Tubulinosematoidea</taxon>
        <taxon>Tubulinosematidae</taxon>
        <taxon>Tubulinosema</taxon>
    </lineage>
</organism>